<feature type="domain" description="Glycosyltransferase 2-like" evidence="2">
    <location>
        <begin position="36"/>
        <end position="150"/>
    </location>
</feature>
<dbReference type="AlphaFoldDB" id="A0A7G9W725"/>
<keyword evidence="4" id="KW-1185">Reference proteome</keyword>
<name>A0A7G9W725_ALKCA</name>
<gene>
    <name evidence="3" type="ORF">HYG86_06710</name>
</gene>
<dbReference type="SUPFAM" id="SSF53448">
    <property type="entry name" value="Nucleotide-diphospho-sugar transferases"/>
    <property type="match status" value="1"/>
</dbReference>
<feature type="transmembrane region" description="Helical" evidence="1">
    <location>
        <begin position="6"/>
        <end position="25"/>
    </location>
</feature>
<keyword evidence="1" id="KW-0472">Membrane</keyword>
<dbReference type="Pfam" id="PF00535">
    <property type="entry name" value="Glycos_transf_2"/>
    <property type="match status" value="1"/>
</dbReference>
<keyword evidence="1" id="KW-0812">Transmembrane</keyword>
<reference evidence="3 4" key="1">
    <citation type="submission" date="2020-07" db="EMBL/GenBank/DDBJ databases">
        <title>Alkalicella. sp. LB2 genome.</title>
        <authorList>
            <person name="Postec A."/>
            <person name="Quemeneur M."/>
        </authorList>
    </citation>
    <scope>NUCLEOTIDE SEQUENCE [LARGE SCALE GENOMIC DNA]</scope>
    <source>
        <strain evidence="3 4">LB2</strain>
    </source>
</reference>
<organism evidence="3 4">
    <name type="scientific">Alkalicella caledoniensis</name>
    <dbReference type="NCBI Taxonomy" id="2731377"/>
    <lineage>
        <taxon>Bacteria</taxon>
        <taxon>Bacillati</taxon>
        <taxon>Bacillota</taxon>
        <taxon>Clostridia</taxon>
        <taxon>Eubacteriales</taxon>
        <taxon>Proteinivoracaceae</taxon>
        <taxon>Alkalicella</taxon>
    </lineage>
</organism>
<dbReference type="KEGG" id="acae:HYG86_06710"/>
<evidence type="ECO:0000259" key="2">
    <source>
        <dbReference type="Pfam" id="PF00535"/>
    </source>
</evidence>
<dbReference type="InterPro" id="IPR001173">
    <property type="entry name" value="Glyco_trans_2-like"/>
</dbReference>
<dbReference type="RefSeq" id="WP_213168216.1">
    <property type="nucleotide sequence ID" value="NZ_CP058559.1"/>
</dbReference>
<evidence type="ECO:0000313" key="3">
    <source>
        <dbReference type="EMBL" id="QNO14487.1"/>
    </source>
</evidence>
<keyword evidence="3" id="KW-0808">Transferase</keyword>
<accession>A0A7G9W725</accession>
<evidence type="ECO:0000256" key="1">
    <source>
        <dbReference type="SAM" id="Phobius"/>
    </source>
</evidence>
<dbReference type="Gene3D" id="3.90.550.10">
    <property type="entry name" value="Spore Coat Polysaccharide Biosynthesis Protein SpsA, Chain A"/>
    <property type="match status" value="1"/>
</dbReference>
<dbReference type="EMBL" id="CP058559">
    <property type="protein sequence ID" value="QNO14487.1"/>
    <property type="molecule type" value="Genomic_DNA"/>
</dbReference>
<dbReference type="GO" id="GO:0016740">
    <property type="term" value="F:transferase activity"/>
    <property type="evidence" value="ECO:0007669"/>
    <property type="project" value="UniProtKB-KW"/>
</dbReference>
<sequence>MRENILWLLALFGLWCLVKWSWLLIKRKSLVRPSTSLVLTVYNWEDHAERLVRYIAAQCYFNQNLICPADVVVIDIGSTDHTLKILQKLARQFSFLKVIDGEYVRKSQYTVLDYAKERCQGDVVLLIDTTTISNLQDVENLVKFYFNENRVSSKVLGNMENLGGK</sequence>
<evidence type="ECO:0000313" key="4">
    <source>
        <dbReference type="Proteomes" id="UP000516160"/>
    </source>
</evidence>
<protein>
    <submittedName>
        <fullName evidence="3">Glycosyltransferase</fullName>
    </submittedName>
</protein>
<dbReference type="InterPro" id="IPR029044">
    <property type="entry name" value="Nucleotide-diphossugar_trans"/>
</dbReference>
<keyword evidence="1" id="KW-1133">Transmembrane helix</keyword>
<proteinExistence type="predicted"/>
<dbReference type="Proteomes" id="UP000516160">
    <property type="component" value="Chromosome"/>
</dbReference>